<dbReference type="Pfam" id="PF20420">
    <property type="entry name" value="DUF6702"/>
    <property type="match status" value="1"/>
</dbReference>
<dbReference type="STRING" id="1622118.Lupro_00660"/>
<reference evidence="1 2" key="2">
    <citation type="journal article" date="2016" name="Int. J. Syst. Evol. Microbiol.">
        <title>Lutibacter profundi sp. nov., isolated from a deep-sea hydrothermal system on the Arctic Mid-Ocean Ridge and emended description of the genus Lutibacter.</title>
        <authorList>
            <person name="Le Moine Bauer S."/>
            <person name="Roalkvam I."/>
            <person name="Steen I.H."/>
            <person name="Dahle H."/>
        </authorList>
    </citation>
    <scope>NUCLEOTIDE SEQUENCE [LARGE SCALE GENOMIC DNA]</scope>
    <source>
        <strain evidence="1 2">LP1</strain>
    </source>
</reference>
<sequence length="165" mass="19571">MKHLKYFTLLIVIPLLAFSVHKYYISLCEIEYVEEQKSIQITLGMFIDDLEVTLNKSNDTILNLATTDEVKNIDKYYKSYLNKHFKIIVNNKLQIYNYIGKEYDGDLVRFYLEITNIKSINSIEVINNCLFETFEDQENIIKIKANNINKTFYLNRKNDKGLLKF</sequence>
<reference evidence="2" key="1">
    <citation type="submission" date="2015-12" db="EMBL/GenBank/DDBJ databases">
        <title>Complete genome sequence of Lutibacter profundus strain LP1.</title>
        <authorList>
            <person name="Wissuwa J."/>
            <person name="Le Moine Bauer S."/>
            <person name="Stokke R."/>
            <person name="Dahle H."/>
            <person name="Steen I.H."/>
        </authorList>
    </citation>
    <scope>NUCLEOTIDE SEQUENCE [LARGE SCALE GENOMIC DNA]</scope>
    <source>
        <strain evidence="2">LP1</strain>
    </source>
</reference>
<dbReference type="Proteomes" id="UP000059672">
    <property type="component" value="Chromosome"/>
</dbReference>
<proteinExistence type="predicted"/>
<dbReference type="RefSeq" id="WP_068205580.1">
    <property type="nucleotide sequence ID" value="NZ_CP013355.1"/>
</dbReference>
<name>A0A109RN57_9FLAO</name>
<dbReference type="AlphaFoldDB" id="A0A109RN57"/>
<gene>
    <name evidence="1" type="ORF">Lupro_00660</name>
</gene>
<organism evidence="1 2">
    <name type="scientific">Lutibacter profundi</name>
    <dbReference type="NCBI Taxonomy" id="1622118"/>
    <lineage>
        <taxon>Bacteria</taxon>
        <taxon>Pseudomonadati</taxon>
        <taxon>Bacteroidota</taxon>
        <taxon>Flavobacteriia</taxon>
        <taxon>Flavobacteriales</taxon>
        <taxon>Flavobacteriaceae</taxon>
        <taxon>Lutibacter</taxon>
    </lineage>
</organism>
<evidence type="ECO:0008006" key="3">
    <source>
        <dbReference type="Google" id="ProtNLM"/>
    </source>
</evidence>
<dbReference type="OrthoDB" id="5735516at2"/>
<dbReference type="InterPro" id="IPR046525">
    <property type="entry name" value="DUF6702"/>
</dbReference>
<evidence type="ECO:0000313" key="1">
    <source>
        <dbReference type="EMBL" id="AMC09862.1"/>
    </source>
</evidence>
<keyword evidence="2" id="KW-1185">Reference proteome</keyword>
<protein>
    <recommendedName>
        <fullName evidence="3">Peptidase E</fullName>
    </recommendedName>
</protein>
<accession>A0A109RN57</accession>
<dbReference type="KEGG" id="lut:Lupro_00660"/>
<evidence type="ECO:0000313" key="2">
    <source>
        <dbReference type="Proteomes" id="UP000059672"/>
    </source>
</evidence>
<dbReference type="EMBL" id="CP013355">
    <property type="protein sequence ID" value="AMC09862.1"/>
    <property type="molecule type" value="Genomic_DNA"/>
</dbReference>